<organism evidence="3 4">
    <name type="scientific">Candidatus Fischerbacteria bacterium RBG_13_37_8</name>
    <dbReference type="NCBI Taxonomy" id="1817863"/>
    <lineage>
        <taxon>Bacteria</taxon>
        <taxon>Candidatus Fischeribacteriota</taxon>
    </lineage>
</organism>
<name>A0A1F5VWJ0_9BACT</name>
<keyword evidence="2" id="KW-0456">Lyase</keyword>
<dbReference type="PANTHER" id="PTHR11941:SF54">
    <property type="entry name" value="ENOYL-COA HYDRATASE, MITOCHONDRIAL"/>
    <property type="match status" value="1"/>
</dbReference>
<reference evidence="3 4" key="1">
    <citation type="journal article" date="2016" name="Nat. Commun.">
        <title>Thousands of microbial genomes shed light on interconnected biogeochemical processes in an aquifer system.</title>
        <authorList>
            <person name="Anantharaman K."/>
            <person name="Brown C.T."/>
            <person name="Hug L.A."/>
            <person name="Sharon I."/>
            <person name="Castelle C.J."/>
            <person name="Probst A.J."/>
            <person name="Thomas B.C."/>
            <person name="Singh A."/>
            <person name="Wilkins M.J."/>
            <person name="Karaoz U."/>
            <person name="Brodie E.L."/>
            <person name="Williams K.H."/>
            <person name="Hubbard S.S."/>
            <person name="Banfield J.F."/>
        </authorList>
    </citation>
    <scope>NUCLEOTIDE SEQUENCE [LARGE SCALE GENOMIC DNA]</scope>
</reference>
<dbReference type="FunFam" id="1.10.12.10:FF:000001">
    <property type="entry name" value="Probable enoyl-CoA hydratase, mitochondrial"/>
    <property type="match status" value="1"/>
</dbReference>
<evidence type="ECO:0000313" key="3">
    <source>
        <dbReference type="EMBL" id="OGF67451.1"/>
    </source>
</evidence>
<dbReference type="CDD" id="cd06558">
    <property type="entry name" value="crotonase-like"/>
    <property type="match status" value="1"/>
</dbReference>
<dbReference type="EMBL" id="MFGW01000050">
    <property type="protein sequence ID" value="OGF67451.1"/>
    <property type="molecule type" value="Genomic_DNA"/>
</dbReference>
<comment type="caution">
    <text evidence="3">The sequence shown here is derived from an EMBL/GenBank/DDBJ whole genome shotgun (WGS) entry which is preliminary data.</text>
</comment>
<dbReference type="Gene3D" id="3.90.226.10">
    <property type="entry name" value="2-enoyl-CoA Hydratase, Chain A, domain 1"/>
    <property type="match status" value="1"/>
</dbReference>
<dbReference type="GO" id="GO:0016836">
    <property type="term" value="F:hydro-lyase activity"/>
    <property type="evidence" value="ECO:0007669"/>
    <property type="project" value="UniProtKB-ARBA"/>
</dbReference>
<dbReference type="InterPro" id="IPR014748">
    <property type="entry name" value="Enoyl-CoA_hydra_C"/>
</dbReference>
<dbReference type="Pfam" id="PF00378">
    <property type="entry name" value="ECH_1"/>
    <property type="match status" value="1"/>
</dbReference>
<dbReference type="Proteomes" id="UP000178943">
    <property type="component" value="Unassembled WGS sequence"/>
</dbReference>
<evidence type="ECO:0000313" key="4">
    <source>
        <dbReference type="Proteomes" id="UP000178943"/>
    </source>
</evidence>
<protein>
    <submittedName>
        <fullName evidence="3">Enoyl-CoA hydratase</fullName>
    </submittedName>
</protein>
<sequence length="260" mass="27834">MNYQNILYEKKGEIAYVTINRPQVLNALNGATVEELSSAFESAKNDTEVRALIITGSGEKAFVAGADISELATKDPQTAKETAFAGQGMLEILEDMGKPSIAAINGFALGGGCELALACTFRIAAENAKIGQPEVKLGLIPGYGGTQRLARRVGSSRALMLILTGDHITAEEAYRIGLVDKVVVKDQLMMEAETICKKILAQGPAAVVFALQAINHGVQMTLKEGLHLEAILFGLLYATEDRIEGLNAFLQKRPPVFKGK</sequence>
<dbReference type="AlphaFoldDB" id="A0A1F5VWJ0"/>
<dbReference type="InterPro" id="IPR029045">
    <property type="entry name" value="ClpP/crotonase-like_dom_sf"/>
</dbReference>
<evidence type="ECO:0000256" key="1">
    <source>
        <dbReference type="ARBA" id="ARBA00005254"/>
    </source>
</evidence>
<proteinExistence type="inferred from homology"/>
<dbReference type="PANTHER" id="PTHR11941">
    <property type="entry name" value="ENOYL-COA HYDRATASE-RELATED"/>
    <property type="match status" value="1"/>
</dbReference>
<dbReference type="GO" id="GO:0006635">
    <property type="term" value="P:fatty acid beta-oxidation"/>
    <property type="evidence" value="ECO:0007669"/>
    <property type="project" value="TreeGrafter"/>
</dbReference>
<gene>
    <name evidence="3" type="ORF">A2Y62_14210</name>
</gene>
<dbReference type="InterPro" id="IPR001753">
    <property type="entry name" value="Enoyl-CoA_hydra/iso"/>
</dbReference>
<dbReference type="SUPFAM" id="SSF52096">
    <property type="entry name" value="ClpP/crotonase"/>
    <property type="match status" value="1"/>
</dbReference>
<dbReference type="STRING" id="1817863.A2Y62_14210"/>
<comment type="similarity">
    <text evidence="1">Belongs to the enoyl-CoA hydratase/isomerase family.</text>
</comment>
<evidence type="ECO:0000256" key="2">
    <source>
        <dbReference type="ARBA" id="ARBA00023239"/>
    </source>
</evidence>
<dbReference type="FunFam" id="3.90.226.10:FF:000009">
    <property type="entry name" value="Carnitinyl-CoA dehydratase"/>
    <property type="match status" value="1"/>
</dbReference>
<accession>A0A1F5VWJ0</accession>
<dbReference type="Gene3D" id="1.10.12.10">
    <property type="entry name" value="Lyase 2-enoyl-coa Hydratase, Chain A, domain 2"/>
    <property type="match status" value="1"/>
</dbReference>